<dbReference type="Pfam" id="PF12277">
    <property type="entry name" value="DUF3618"/>
    <property type="match status" value="1"/>
</dbReference>
<dbReference type="OrthoDB" id="4641350at2"/>
<dbReference type="KEGG" id="mdu:MDUV_40170"/>
<sequence>MAGPEQRPEPGPDAGVDELQADIERTREELSDTVSALSDKFDVKGRAQQKVTDTREAVTQRSHDAVSTARAKPAIPVGVVVTAVAAVALVIWLRRR</sequence>
<dbReference type="RefSeq" id="WP_098000445.1">
    <property type="nucleotide sequence ID" value="NZ_AP022563.1"/>
</dbReference>
<name>A0A7I7K504_9MYCO</name>
<proteinExistence type="predicted"/>
<protein>
    <submittedName>
        <fullName evidence="1">Uncharacterized protein</fullName>
    </submittedName>
</protein>
<evidence type="ECO:0000313" key="2">
    <source>
        <dbReference type="Proteomes" id="UP000467006"/>
    </source>
</evidence>
<keyword evidence="2" id="KW-1185">Reference proteome</keyword>
<dbReference type="EMBL" id="AP022563">
    <property type="protein sequence ID" value="BBX19157.1"/>
    <property type="molecule type" value="Genomic_DNA"/>
</dbReference>
<dbReference type="Proteomes" id="UP000467006">
    <property type="component" value="Chromosome"/>
</dbReference>
<organism evidence="1 2">
    <name type="scientific">Mycolicibacterium duvalii</name>
    <dbReference type="NCBI Taxonomy" id="39688"/>
    <lineage>
        <taxon>Bacteria</taxon>
        <taxon>Bacillati</taxon>
        <taxon>Actinomycetota</taxon>
        <taxon>Actinomycetes</taxon>
        <taxon>Mycobacteriales</taxon>
        <taxon>Mycobacteriaceae</taxon>
        <taxon>Mycolicibacterium</taxon>
    </lineage>
</organism>
<evidence type="ECO:0000313" key="1">
    <source>
        <dbReference type="EMBL" id="BBX19157.1"/>
    </source>
</evidence>
<accession>A0A7I7K504</accession>
<gene>
    <name evidence="1" type="ORF">MDUV_40170</name>
</gene>
<dbReference type="AlphaFoldDB" id="A0A7I7K504"/>
<reference evidence="1 2" key="1">
    <citation type="journal article" date="2019" name="Emerg. Microbes Infect.">
        <title>Comprehensive subspecies identification of 175 nontuberculous mycobacteria species based on 7547 genomic profiles.</title>
        <authorList>
            <person name="Matsumoto Y."/>
            <person name="Kinjo T."/>
            <person name="Motooka D."/>
            <person name="Nabeya D."/>
            <person name="Jung N."/>
            <person name="Uechi K."/>
            <person name="Horii T."/>
            <person name="Iida T."/>
            <person name="Fujita J."/>
            <person name="Nakamura S."/>
        </authorList>
    </citation>
    <scope>NUCLEOTIDE SEQUENCE [LARGE SCALE GENOMIC DNA]</scope>
    <source>
        <strain evidence="1 2">JCM 6396</strain>
    </source>
</reference>
<dbReference type="InterPro" id="IPR022062">
    <property type="entry name" value="DUF3618"/>
</dbReference>